<proteinExistence type="predicted"/>
<gene>
    <name evidence="1" type="ORF">QV13_08300</name>
</gene>
<dbReference type="RefSeq" id="WP_065997552.1">
    <property type="nucleotide sequence ID" value="NZ_MDEO01000029.1"/>
</dbReference>
<name>A0A1C2E0W6_9HYPH</name>
<evidence type="ECO:0000313" key="2">
    <source>
        <dbReference type="Proteomes" id="UP000094412"/>
    </source>
</evidence>
<keyword evidence="2" id="KW-1185">Reference proteome</keyword>
<evidence type="ECO:0000313" key="1">
    <source>
        <dbReference type="EMBL" id="OCX20670.1"/>
    </source>
</evidence>
<organism evidence="1 2">
    <name type="scientific">Mesorhizobium hungaricum</name>
    <dbReference type="NCBI Taxonomy" id="1566387"/>
    <lineage>
        <taxon>Bacteria</taxon>
        <taxon>Pseudomonadati</taxon>
        <taxon>Pseudomonadota</taxon>
        <taxon>Alphaproteobacteria</taxon>
        <taxon>Hyphomicrobiales</taxon>
        <taxon>Phyllobacteriaceae</taxon>
        <taxon>Mesorhizobium</taxon>
    </lineage>
</organism>
<protein>
    <submittedName>
        <fullName evidence="1">Uncharacterized protein</fullName>
    </submittedName>
</protein>
<accession>A0A1C2E0W6</accession>
<dbReference type="Proteomes" id="UP000094412">
    <property type="component" value="Unassembled WGS sequence"/>
</dbReference>
<dbReference type="AlphaFoldDB" id="A0A1C2E0W6"/>
<dbReference type="OrthoDB" id="7306312at2"/>
<dbReference type="EMBL" id="MDEO01000029">
    <property type="protein sequence ID" value="OCX20670.1"/>
    <property type="molecule type" value="Genomic_DNA"/>
</dbReference>
<comment type="caution">
    <text evidence="1">The sequence shown here is derived from an EMBL/GenBank/DDBJ whole genome shotgun (WGS) entry which is preliminary data.</text>
</comment>
<reference evidence="1 2" key="1">
    <citation type="submission" date="2016-08" db="EMBL/GenBank/DDBJ databases">
        <title>Whole genome sequence of Mesorhizobium sp. strain UASWS1009 isolated from industrial sewage.</title>
        <authorList>
            <person name="Crovadore J."/>
            <person name="Calmin G."/>
            <person name="Chablais R."/>
            <person name="Cochard B."/>
            <person name="Lefort F."/>
        </authorList>
    </citation>
    <scope>NUCLEOTIDE SEQUENCE [LARGE SCALE GENOMIC DNA]</scope>
    <source>
        <strain evidence="1 2">UASWS1009</strain>
    </source>
</reference>
<sequence>MADSDNTTTLSLVTRRKASAGWAATALLCNNLAVEQSSDPAAVVWRKWRAAHTEAGRLCRHQQRLEADRNSGAGDDSDYAAALRAESEAGEHAMDLLGALSETPAASLAGVAAKLDAVLSEGEPCGGDAEFPWPQLRSALEDLIRIGRLGEPQFSDGAARQAGIGSSA</sequence>